<protein>
    <recommendedName>
        <fullName evidence="2">Lipoprotein</fullName>
    </recommendedName>
</protein>
<dbReference type="EMBL" id="LAZR01000065">
    <property type="protein sequence ID" value="KKN96318.1"/>
    <property type="molecule type" value="Genomic_DNA"/>
</dbReference>
<gene>
    <name evidence="1" type="ORF">LCGC14_0169110</name>
</gene>
<sequence>MREALVGRMVVFAALIFTLALGACAAGPANQNQSGAKADSGLDRMERLALAANRCWFKSGDPAFARYSLAPELSSFSGRPRFLLVPRGQLEARPLLVVEAQSDSANVSVYGPLMNEALASRIDTDLARWGAGAKTCSA</sequence>
<comment type="caution">
    <text evidence="1">The sequence shown here is derived from an EMBL/GenBank/DDBJ whole genome shotgun (WGS) entry which is preliminary data.</text>
</comment>
<reference evidence="1" key="1">
    <citation type="journal article" date="2015" name="Nature">
        <title>Complex archaea that bridge the gap between prokaryotes and eukaryotes.</title>
        <authorList>
            <person name="Spang A."/>
            <person name="Saw J.H."/>
            <person name="Jorgensen S.L."/>
            <person name="Zaremba-Niedzwiedzka K."/>
            <person name="Martijn J."/>
            <person name="Lind A.E."/>
            <person name="van Eijk R."/>
            <person name="Schleper C."/>
            <person name="Guy L."/>
            <person name="Ettema T.J."/>
        </authorList>
    </citation>
    <scope>NUCLEOTIDE SEQUENCE</scope>
</reference>
<dbReference type="AlphaFoldDB" id="A0A0F9XVJ8"/>
<evidence type="ECO:0000313" key="1">
    <source>
        <dbReference type="EMBL" id="KKN96318.1"/>
    </source>
</evidence>
<organism evidence="1">
    <name type="scientific">marine sediment metagenome</name>
    <dbReference type="NCBI Taxonomy" id="412755"/>
    <lineage>
        <taxon>unclassified sequences</taxon>
        <taxon>metagenomes</taxon>
        <taxon>ecological metagenomes</taxon>
    </lineage>
</organism>
<proteinExistence type="predicted"/>
<name>A0A0F9XVJ8_9ZZZZ</name>
<accession>A0A0F9XVJ8</accession>
<dbReference type="PROSITE" id="PS51257">
    <property type="entry name" value="PROKAR_LIPOPROTEIN"/>
    <property type="match status" value="1"/>
</dbReference>
<evidence type="ECO:0008006" key="2">
    <source>
        <dbReference type="Google" id="ProtNLM"/>
    </source>
</evidence>